<keyword evidence="1" id="KW-0812">Transmembrane</keyword>
<dbReference type="EMBL" id="CP058316">
    <property type="protein sequence ID" value="QLD11555.1"/>
    <property type="molecule type" value="Genomic_DNA"/>
</dbReference>
<accession>A0A7D5IYU3</accession>
<keyword evidence="1" id="KW-1133">Transmembrane helix</keyword>
<dbReference type="AlphaFoldDB" id="A0A7D5IYU3"/>
<evidence type="ECO:0000313" key="2">
    <source>
        <dbReference type="EMBL" id="QLD11555.1"/>
    </source>
</evidence>
<dbReference type="InterPro" id="IPR009937">
    <property type="entry name" value="Phage_holin_3_6"/>
</dbReference>
<gene>
    <name evidence="2" type="ORF">HW566_07085</name>
</gene>
<keyword evidence="1" id="KW-0472">Membrane</keyword>
<evidence type="ECO:0000256" key="1">
    <source>
        <dbReference type="SAM" id="Phobius"/>
    </source>
</evidence>
<feature type="transmembrane region" description="Helical" evidence="1">
    <location>
        <begin position="83"/>
        <end position="106"/>
    </location>
</feature>
<name>A0A7D5IYU3_9MICO</name>
<reference evidence="2 3" key="1">
    <citation type="submission" date="2020-06" db="EMBL/GenBank/DDBJ databases">
        <authorList>
            <person name="Jo H."/>
        </authorList>
    </citation>
    <scope>NUCLEOTIDE SEQUENCE [LARGE SCALE GENOMIC DNA]</scope>
    <source>
        <strain evidence="2 3">I46</strain>
    </source>
</reference>
<sequence>MSTPRGFRDRADDSLLTLIGEIPELVRNLVVAEIDSAKAWAKKTGKDAGMGGVWFIVALFFLFWTIPAIGAFAIIGLSSWLPAWASSLIVIGILLVIAIVFALLGLMRFKRLSSRQNPAQAVSADAKIVKEVADEF</sequence>
<protein>
    <submittedName>
        <fullName evidence="2">Phage holin family protein</fullName>
    </submittedName>
</protein>
<dbReference type="Proteomes" id="UP000509638">
    <property type="component" value="Chromosome"/>
</dbReference>
<dbReference type="Pfam" id="PF07332">
    <property type="entry name" value="Phage_holin_3_6"/>
    <property type="match status" value="1"/>
</dbReference>
<organism evidence="2 3">
    <name type="scientific">Microbacterium oleivorans</name>
    <dbReference type="NCBI Taxonomy" id="273677"/>
    <lineage>
        <taxon>Bacteria</taxon>
        <taxon>Bacillati</taxon>
        <taxon>Actinomycetota</taxon>
        <taxon>Actinomycetes</taxon>
        <taxon>Micrococcales</taxon>
        <taxon>Microbacteriaceae</taxon>
        <taxon>Microbacterium</taxon>
    </lineage>
</organism>
<evidence type="ECO:0000313" key="3">
    <source>
        <dbReference type="Proteomes" id="UP000509638"/>
    </source>
</evidence>
<dbReference type="RefSeq" id="WP_178011571.1">
    <property type="nucleotide sequence ID" value="NZ_CP058316.1"/>
</dbReference>
<feature type="transmembrane region" description="Helical" evidence="1">
    <location>
        <begin position="52"/>
        <end position="77"/>
    </location>
</feature>
<proteinExistence type="predicted"/>